<dbReference type="EMBL" id="BTSY01000001">
    <property type="protein sequence ID" value="GMT12506.1"/>
    <property type="molecule type" value="Genomic_DNA"/>
</dbReference>
<reference evidence="1" key="1">
    <citation type="submission" date="2023-10" db="EMBL/GenBank/DDBJ databases">
        <title>Genome assembly of Pristionchus species.</title>
        <authorList>
            <person name="Yoshida K."/>
            <person name="Sommer R.J."/>
        </authorList>
    </citation>
    <scope>NUCLEOTIDE SEQUENCE</scope>
    <source>
        <strain evidence="1">RS5133</strain>
    </source>
</reference>
<feature type="non-terminal residue" evidence="1">
    <location>
        <position position="75"/>
    </location>
</feature>
<sequence length="75" mass="8848">SPLHDHVRIRVVRVEQNHLCLTQLQLRKLLVNVRNVATVDYRLEDYLEFDSLLHSLHFISECVSELLIAAHFRTN</sequence>
<evidence type="ECO:0000313" key="2">
    <source>
        <dbReference type="Proteomes" id="UP001432322"/>
    </source>
</evidence>
<protein>
    <submittedName>
        <fullName evidence="1">Uncharacterized protein</fullName>
    </submittedName>
</protein>
<proteinExistence type="predicted"/>
<evidence type="ECO:0000313" key="1">
    <source>
        <dbReference type="EMBL" id="GMT12506.1"/>
    </source>
</evidence>
<organism evidence="1 2">
    <name type="scientific">Pristionchus fissidentatus</name>
    <dbReference type="NCBI Taxonomy" id="1538716"/>
    <lineage>
        <taxon>Eukaryota</taxon>
        <taxon>Metazoa</taxon>
        <taxon>Ecdysozoa</taxon>
        <taxon>Nematoda</taxon>
        <taxon>Chromadorea</taxon>
        <taxon>Rhabditida</taxon>
        <taxon>Rhabditina</taxon>
        <taxon>Diplogasteromorpha</taxon>
        <taxon>Diplogasteroidea</taxon>
        <taxon>Neodiplogasteridae</taxon>
        <taxon>Pristionchus</taxon>
    </lineage>
</organism>
<gene>
    <name evidence="1" type="ORF">PFISCL1PPCAC_3803</name>
</gene>
<dbReference type="Proteomes" id="UP001432322">
    <property type="component" value="Unassembled WGS sequence"/>
</dbReference>
<comment type="caution">
    <text evidence="1">The sequence shown here is derived from an EMBL/GenBank/DDBJ whole genome shotgun (WGS) entry which is preliminary data.</text>
</comment>
<keyword evidence="2" id="KW-1185">Reference proteome</keyword>
<feature type="non-terminal residue" evidence="1">
    <location>
        <position position="1"/>
    </location>
</feature>
<accession>A0AAV5UZM3</accession>
<dbReference type="AlphaFoldDB" id="A0AAV5UZM3"/>
<name>A0AAV5UZM3_9BILA</name>